<name>A0A1I8AMS7_9BILA</name>
<keyword evidence="1" id="KW-1185">Reference proteome</keyword>
<accession>A0A1I8AMS7</accession>
<sequence length="150" mass="16617">MSKTSLIDGRSAWNSSLCYRLISPSSWPSWIRIDRGQRRRLPKHVILRVFCRLLAFATPRRVARSSAPLPCFCAETAIMEGRALCPLEGVPARVTVDLETTGKVDGALISRGPTISRLFPVANFTGSSTAYEIYMLIANAQTQSKTVSWD</sequence>
<dbReference type="AlphaFoldDB" id="A0A1I8AMS7"/>
<organism evidence="1 2">
    <name type="scientific">Steinernema glaseri</name>
    <dbReference type="NCBI Taxonomy" id="37863"/>
    <lineage>
        <taxon>Eukaryota</taxon>
        <taxon>Metazoa</taxon>
        <taxon>Ecdysozoa</taxon>
        <taxon>Nematoda</taxon>
        <taxon>Chromadorea</taxon>
        <taxon>Rhabditida</taxon>
        <taxon>Tylenchina</taxon>
        <taxon>Panagrolaimomorpha</taxon>
        <taxon>Strongyloidoidea</taxon>
        <taxon>Steinernematidae</taxon>
        <taxon>Steinernema</taxon>
    </lineage>
</organism>
<evidence type="ECO:0000313" key="2">
    <source>
        <dbReference type="WBParaSite" id="L893_g7588.t1"/>
    </source>
</evidence>
<proteinExistence type="predicted"/>
<protein>
    <submittedName>
        <fullName evidence="2">Exonuclease domain-containing protein</fullName>
    </submittedName>
</protein>
<dbReference type="WBParaSite" id="L893_g7588.t1">
    <property type="protein sequence ID" value="L893_g7588.t1"/>
    <property type="gene ID" value="L893_g7588"/>
</dbReference>
<reference evidence="2" key="1">
    <citation type="submission" date="2016-11" db="UniProtKB">
        <authorList>
            <consortium name="WormBaseParasite"/>
        </authorList>
    </citation>
    <scope>IDENTIFICATION</scope>
</reference>
<evidence type="ECO:0000313" key="1">
    <source>
        <dbReference type="Proteomes" id="UP000095287"/>
    </source>
</evidence>
<dbReference type="Proteomes" id="UP000095287">
    <property type="component" value="Unplaced"/>
</dbReference>